<protein>
    <submittedName>
        <fullName evidence="1">Tail sheath</fullName>
    </submittedName>
</protein>
<evidence type="ECO:0000313" key="1">
    <source>
        <dbReference type="EMBL" id="XDJ15032.1"/>
    </source>
</evidence>
<organism evidence="1">
    <name type="scientific">Pseudomonas phage HRDY3</name>
    <dbReference type="NCBI Taxonomy" id="3236930"/>
    <lineage>
        <taxon>Viruses</taxon>
    </lineage>
</organism>
<dbReference type="EMBL" id="PQ015379">
    <property type="protein sequence ID" value="XDJ15032.1"/>
    <property type="molecule type" value="Genomic_DNA"/>
</dbReference>
<name>A0AB39CDK2_9VIRU</name>
<sequence>MAVTGLYVRRSGYTHVGELMLAVINDLSTNGFTVRFPSAWTPPVDATGRAKFKVTVEAGPLVDPLNATELQNKQPWRLQIEVFDKHTCGITAGSQQALRTDGSASYGTQGTTTKTLKGPLGAIGGYYTKNPSDPATFAPDPTKPEEGFINRTSRVVLGSNDISDSFPMTYSLSITNRGIVLCVWEDYTSDNGATAISWFVVQRPVDRVTGATIQTGKAPVFGLFGVAGKVQRFTVREADVLRPSDMVLANVDTDYNNAIINSLEQVAISEGNKYVVNFPSRLNTTRYAYTYELDMLGYTSADVVSENTDVPLLVYGEKDAQNADKPRKYVSLLANGANNTGMRIVAIKEGGGISLT</sequence>
<proteinExistence type="predicted"/>
<accession>A0AB39CDK2</accession>
<reference evidence="1" key="1">
    <citation type="submission" date="2024-07" db="EMBL/GenBank/DDBJ databases">
        <authorList>
            <person name="Bringhurst R.M."/>
            <person name="Homer T.E."/>
        </authorList>
    </citation>
    <scope>NUCLEOTIDE SEQUENCE</scope>
</reference>